<dbReference type="InterPro" id="IPR011251">
    <property type="entry name" value="Luciferase-like_dom"/>
</dbReference>
<organism evidence="3 4">
    <name type="scientific">Rhodovulum sulfidophilum</name>
    <name type="common">Rhodobacter sulfidophilus</name>
    <dbReference type="NCBI Taxonomy" id="35806"/>
    <lineage>
        <taxon>Bacteria</taxon>
        <taxon>Pseudomonadati</taxon>
        <taxon>Pseudomonadota</taxon>
        <taxon>Alphaproteobacteria</taxon>
        <taxon>Rhodobacterales</taxon>
        <taxon>Paracoccaceae</taxon>
        <taxon>Rhodovulum</taxon>
    </lineage>
</organism>
<sequence length="334" mass="35337">MKLSLLDQVQIGPGQDTRAAIAATVALSRHVEGLGFARHWIVEHHAVPYEACADPMILALALAQATTRIRIGVGGVLLNNYGPYKVAESAKTLAALAPGRIDLGLGQSTSGALPDLALRTDRAHAPAHDQGAKIHELLGHLHADLAPDHAFAALRVMPDVAPPLPWIMAVGPASAARAGALGLPLALSAFHRPEEAPEAARAYRAAFRPSRRAGLPEAPETVLAIRLSSGATRAEAERAAMPMRWAFDQRRRLGAMPDRLPSVAEAVDRAGGVWPAEAGDWPMYPAWAWDELPTRIARMAEATGAAEVMLQDVLPDPAARRAHYTAVAAALAAV</sequence>
<feature type="domain" description="Luciferase-like" evidence="2">
    <location>
        <begin position="1"/>
        <end position="248"/>
    </location>
</feature>
<evidence type="ECO:0000313" key="3">
    <source>
        <dbReference type="EMBL" id="PZQ48121.1"/>
    </source>
</evidence>
<dbReference type="GO" id="GO:0016705">
    <property type="term" value="F:oxidoreductase activity, acting on paired donors, with incorporation or reduction of molecular oxygen"/>
    <property type="evidence" value="ECO:0007669"/>
    <property type="project" value="InterPro"/>
</dbReference>
<dbReference type="InterPro" id="IPR019949">
    <property type="entry name" value="CmoO-like"/>
</dbReference>
<evidence type="ECO:0000259" key="2">
    <source>
        <dbReference type="Pfam" id="PF00296"/>
    </source>
</evidence>
<dbReference type="Proteomes" id="UP000249185">
    <property type="component" value="Unassembled WGS sequence"/>
</dbReference>
<dbReference type="SUPFAM" id="SSF51679">
    <property type="entry name" value="Bacterial luciferase-like"/>
    <property type="match status" value="1"/>
</dbReference>
<dbReference type="GO" id="GO:0005829">
    <property type="term" value="C:cytosol"/>
    <property type="evidence" value="ECO:0007669"/>
    <property type="project" value="TreeGrafter"/>
</dbReference>
<dbReference type="InterPro" id="IPR036661">
    <property type="entry name" value="Luciferase-like_sf"/>
</dbReference>
<accession>A0A2W5N3M8</accession>
<proteinExistence type="predicted"/>
<dbReference type="InterPro" id="IPR050766">
    <property type="entry name" value="Bact_Lucif_Oxidored"/>
</dbReference>
<evidence type="ECO:0000313" key="4">
    <source>
        <dbReference type="Proteomes" id="UP000249185"/>
    </source>
</evidence>
<dbReference type="EMBL" id="QFPW01000013">
    <property type="protein sequence ID" value="PZQ48121.1"/>
    <property type="molecule type" value="Genomic_DNA"/>
</dbReference>
<dbReference type="Pfam" id="PF00296">
    <property type="entry name" value="Bac_luciferase"/>
    <property type="match status" value="1"/>
</dbReference>
<protein>
    <recommendedName>
        <fullName evidence="2">Luciferase-like domain-containing protein</fullName>
    </recommendedName>
</protein>
<dbReference type="NCBIfam" id="TIGR03558">
    <property type="entry name" value="oxido_grp_1"/>
    <property type="match status" value="1"/>
</dbReference>
<name>A0A2W5N3M8_RHOSU</name>
<dbReference type="Gene3D" id="3.20.20.30">
    <property type="entry name" value="Luciferase-like domain"/>
    <property type="match status" value="1"/>
</dbReference>
<evidence type="ECO:0000256" key="1">
    <source>
        <dbReference type="ARBA" id="ARBA00007789"/>
    </source>
</evidence>
<dbReference type="AlphaFoldDB" id="A0A2W5N3M8"/>
<gene>
    <name evidence="3" type="ORF">DI556_14955</name>
</gene>
<reference evidence="3 4" key="1">
    <citation type="submission" date="2017-08" db="EMBL/GenBank/DDBJ databases">
        <title>Infants hospitalized years apart are colonized by the same room-sourced microbial strains.</title>
        <authorList>
            <person name="Brooks B."/>
            <person name="Olm M.R."/>
            <person name="Firek B.A."/>
            <person name="Baker R."/>
            <person name="Thomas B.C."/>
            <person name="Morowitz M.J."/>
            <person name="Banfield J.F."/>
        </authorList>
    </citation>
    <scope>NUCLEOTIDE SEQUENCE [LARGE SCALE GENOMIC DNA]</scope>
    <source>
        <strain evidence="3">S2_005_002_R2_34</strain>
    </source>
</reference>
<dbReference type="PANTHER" id="PTHR30137">
    <property type="entry name" value="LUCIFERASE-LIKE MONOOXYGENASE"/>
    <property type="match status" value="1"/>
</dbReference>
<comment type="caution">
    <text evidence="3">The sequence shown here is derived from an EMBL/GenBank/DDBJ whole genome shotgun (WGS) entry which is preliminary data.</text>
</comment>
<dbReference type="PANTHER" id="PTHR30137:SF6">
    <property type="entry name" value="LUCIFERASE-LIKE MONOOXYGENASE"/>
    <property type="match status" value="1"/>
</dbReference>
<comment type="similarity">
    <text evidence="1">To bacterial alkanal monooxygenase alpha and beta chains.</text>
</comment>